<dbReference type="Proteomes" id="UP000248168">
    <property type="component" value="Unassembled WGS sequence"/>
</dbReference>
<protein>
    <recommendedName>
        <fullName evidence="1">HTH cro/C1-type domain-containing protein</fullName>
    </recommendedName>
</protein>
<keyword evidence="3" id="KW-1185">Reference proteome</keyword>
<dbReference type="SMART" id="SM00530">
    <property type="entry name" value="HTH_XRE"/>
    <property type="match status" value="1"/>
</dbReference>
<dbReference type="SUPFAM" id="SSF47413">
    <property type="entry name" value="lambda repressor-like DNA-binding domains"/>
    <property type="match status" value="1"/>
</dbReference>
<dbReference type="Pfam" id="PF13560">
    <property type="entry name" value="HTH_31"/>
    <property type="match status" value="1"/>
</dbReference>
<dbReference type="CDD" id="cd00093">
    <property type="entry name" value="HTH_XRE"/>
    <property type="match status" value="1"/>
</dbReference>
<reference evidence="3" key="1">
    <citation type="submission" date="2018-04" db="EMBL/GenBank/DDBJ databases">
        <authorList>
            <person name="Lucker S."/>
            <person name="Sakoula D."/>
        </authorList>
    </citation>
    <scope>NUCLEOTIDE SEQUENCE [LARGE SCALE GENOMIC DNA]</scope>
</reference>
<dbReference type="InParanoid" id="A0A330L9I8"/>
<dbReference type="PROSITE" id="PS50943">
    <property type="entry name" value="HTH_CROC1"/>
    <property type="match status" value="1"/>
</dbReference>
<dbReference type="AlphaFoldDB" id="A0A330L9I8"/>
<dbReference type="GO" id="GO:0003677">
    <property type="term" value="F:DNA binding"/>
    <property type="evidence" value="ECO:0007669"/>
    <property type="project" value="InterPro"/>
</dbReference>
<dbReference type="Gene3D" id="1.10.260.40">
    <property type="entry name" value="lambda repressor-like DNA-binding domains"/>
    <property type="match status" value="1"/>
</dbReference>
<dbReference type="RefSeq" id="WP_121990545.1">
    <property type="nucleotide sequence ID" value="NZ_OUNR01000019.1"/>
</dbReference>
<name>A0A330L9I8_9BACT</name>
<dbReference type="EMBL" id="OUNR01000019">
    <property type="protein sequence ID" value="SPP66379.1"/>
    <property type="molecule type" value="Genomic_DNA"/>
</dbReference>
<feature type="domain" description="HTH cro/C1-type" evidence="1">
    <location>
        <begin position="9"/>
        <end position="57"/>
    </location>
</feature>
<evidence type="ECO:0000259" key="1">
    <source>
        <dbReference type="PROSITE" id="PS50943"/>
    </source>
</evidence>
<gene>
    <name evidence="2" type="ORF">NITLEN_60182</name>
</gene>
<accession>A0A330L9I8</accession>
<organism evidence="2 3">
    <name type="scientific">Nitrospira lenta</name>
    <dbReference type="NCBI Taxonomy" id="1436998"/>
    <lineage>
        <taxon>Bacteria</taxon>
        <taxon>Pseudomonadati</taxon>
        <taxon>Nitrospirota</taxon>
        <taxon>Nitrospiria</taxon>
        <taxon>Nitrospirales</taxon>
        <taxon>Nitrospiraceae</taxon>
        <taxon>Nitrospira</taxon>
    </lineage>
</organism>
<evidence type="ECO:0000313" key="2">
    <source>
        <dbReference type="EMBL" id="SPP66379.1"/>
    </source>
</evidence>
<proteinExistence type="predicted"/>
<dbReference type="InterPro" id="IPR001387">
    <property type="entry name" value="Cro/C1-type_HTH"/>
</dbReference>
<dbReference type="InterPro" id="IPR010982">
    <property type="entry name" value="Lambda_DNA-bd_dom_sf"/>
</dbReference>
<dbReference type="OrthoDB" id="5958095at2"/>
<evidence type="ECO:0000313" key="3">
    <source>
        <dbReference type="Proteomes" id="UP000248168"/>
    </source>
</evidence>
<sequence>MSIGFGGLLERLRTEKGLSLRQLGQLADLDHAYVHRLETGEKADPSDDTVDSLIRALRPGERKARILKFLVQQPVDEDLLNYVLESSKVSIEDFESAARMRSRGRPIGKDAWERVLEQIRKIRETMEGG</sequence>